<evidence type="ECO:0000313" key="2">
    <source>
        <dbReference type="Proteomes" id="UP001060215"/>
    </source>
</evidence>
<dbReference type="Proteomes" id="UP001060215">
    <property type="component" value="Chromosome 4"/>
</dbReference>
<reference evidence="1 2" key="1">
    <citation type="journal article" date="2022" name="Plant J.">
        <title>Chromosome-level genome of Camellia lanceoleosa provides a valuable resource for understanding genome evolution and self-incompatibility.</title>
        <authorList>
            <person name="Gong W."/>
            <person name="Xiao S."/>
            <person name="Wang L."/>
            <person name="Liao Z."/>
            <person name="Chang Y."/>
            <person name="Mo W."/>
            <person name="Hu G."/>
            <person name="Li W."/>
            <person name="Zhao G."/>
            <person name="Zhu H."/>
            <person name="Hu X."/>
            <person name="Ji K."/>
            <person name="Xiang X."/>
            <person name="Song Q."/>
            <person name="Yuan D."/>
            <person name="Jin S."/>
            <person name="Zhang L."/>
        </authorList>
    </citation>
    <scope>NUCLEOTIDE SEQUENCE [LARGE SCALE GENOMIC DNA]</scope>
    <source>
        <strain evidence="1">SQ_2022a</strain>
    </source>
</reference>
<organism evidence="1 2">
    <name type="scientific">Camellia lanceoleosa</name>
    <dbReference type="NCBI Taxonomy" id="1840588"/>
    <lineage>
        <taxon>Eukaryota</taxon>
        <taxon>Viridiplantae</taxon>
        <taxon>Streptophyta</taxon>
        <taxon>Embryophyta</taxon>
        <taxon>Tracheophyta</taxon>
        <taxon>Spermatophyta</taxon>
        <taxon>Magnoliopsida</taxon>
        <taxon>eudicotyledons</taxon>
        <taxon>Gunneridae</taxon>
        <taxon>Pentapetalae</taxon>
        <taxon>asterids</taxon>
        <taxon>Ericales</taxon>
        <taxon>Theaceae</taxon>
        <taxon>Camellia</taxon>
    </lineage>
</organism>
<sequence>MFAKRLLQKATHLSQKNVHSNVMLPDVGVQIAIHYGIPSTASVLAFDPIQSLLAIGTLDGRIKVIGGDNIEALLISPKHLPYKYLEFLQNKGLLVSISNDNDIQVSIFYGLFGIWRAGVLLVTQWEYNITAFSVIYASHFMQYGTMSVLKYETGGAELLQLPYHISADYLTEAAGFSVPNHHPIVGVLPQPCSSGKSVLIAYASGLFILWDVVEARILVVRGDKVLELKDGVVDSPSEVRTYLPGDASERHLEEKEISALCWASSTGSILAVGYIDGDILFWKTTSAATSKGKQAGLSCNNVVKIQLSSAERKLPVIVLHWSANSKSHNDCDGQLFIYGGCEIGSEEVLTVLSLEWSSGMETLRCVGRVDLTLNGSFADMILLPTAGTTGNNHNTALFVLTNPGQLHFFDDSRLSASLSQQEKRISLSAVEFPVVVPAADMTVAKLSILPPGGNSSDVLSKKSGSTPTLTGGMRWPLTGGISNRSLFTENNRVERVYVAGRQDGSVSIWDATYPVLSLICVLESEVKGMKVAGSSASVSAVDFCSLNLSLAVGNECGLVHIYNLNGSLDEKSFHFVMETKHEVHNLSQGKGPRCRAVFSLLNFPVQALQFTSCGAKLAVGYDCGRVAVLDMRSLSVLCLTDCVSAPSSPVISVTWKTVANTNGHVRSPKNSGSNIADNSVEELIFVLTKDAKVYVINGGSGIMISSRPMHLKKDSTAISMYVIEGNAEVSGLSNKKQPQKDADARNETSQDTTSSGIDKHENDSLALFCCKDTLRLYHTKSVVQGENKSISKVKLAKPCCWITIFKKDEKVCGLVLFYETGDVEIRSFPDLDLVKESSLMSILRWNFTANMGKTMSSTDNGLITLANGCELAFISLLACKNSFRIPESLPSLHDNVLAAAAEAAICFSFNQKKKQGTAPRILGSIVKGFKGGKVNHTNDGTVASTSNYSHLEGVFSRNPFPDPSSIMVDNPEATELNIDDIEIDEPVSLAFTSTNKPQRNQRGMDASSAAGQARNKLLERQEKLERISRRTEELQSGAEDFASLANELVKAMESRKWWQI</sequence>
<dbReference type="EMBL" id="CM045761">
    <property type="protein sequence ID" value="KAI8013684.1"/>
    <property type="molecule type" value="Genomic_DNA"/>
</dbReference>
<protein>
    <submittedName>
        <fullName evidence="1">Syntaxin-binding protein 5-like</fullName>
    </submittedName>
</protein>
<name>A0ACC0HKZ7_9ERIC</name>
<accession>A0ACC0HKZ7</accession>
<evidence type="ECO:0000313" key="1">
    <source>
        <dbReference type="EMBL" id="KAI8013684.1"/>
    </source>
</evidence>
<keyword evidence="2" id="KW-1185">Reference proteome</keyword>
<proteinExistence type="predicted"/>
<comment type="caution">
    <text evidence="1">The sequence shown here is derived from an EMBL/GenBank/DDBJ whole genome shotgun (WGS) entry which is preliminary data.</text>
</comment>
<gene>
    <name evidence="1" type="ORF">LOK49_LG05G00247</name>
</gene>